<dbReference type="InterPro" id="IPR055275">
    <property type="entry name" value="Ferredox_Rdtase"/>
</dbReference>
<dbReference type="EMBL" id="JAPCXC010000007">
    <property type="protein sequence ID" value="KAJ1612330.1"/>
    <property type="molecule type" value="Genomic_DNA"/>
</dbReference>
<dbReference type="GO" id="GO:0016491">
    <property type="term" value="F:oxidoreductase activity"/>
    <property type="evidence" value="ECO:0007669"/>
    <property type="project" value="UniProtKB-KW"/>
</dbReference>
<dbReference type="PANTHER" id="PTHR48467">
    <property type="entry name" value="GLUTAMATE SYNTHASE 1 [NADH], CHLOROPLASTIC-LIKE"/>
    <property type="match status" value="1"/>
</dbReference>
<sequence>MKIRNYKPVYHLCIVGAGPSGCYLAKSLLNQSRKERFTIKIDLLDSLDRPFGLLRYGIAPDRNELKRSINNIENSLFKKYPEKVKFYGNITLGYDIKIEELKRKYDVIVLAIGGSQSFHTLPMKYMSSHLLNTVIGGVFPSRDWVFYYNNHPLFKNILNSTKKEDSISHKPPINNMGIELKYTTKNQFFEHKSPISCYEDSMPYDAGNEEFKYGYTSDILKTQITNSSERSAVIIGNGNVSLDITRMLSFYSYNQLSKNRYLNPNFLNLIYTSSKDLNQTIEQPLFKNIYIIGRRGWVQNSFKYPLLKEFIDKSRKSKCNSENGTSVRVIMPREDFELSQNQFETNESKANSKVRFLKMKSIFQEMVDNHQEYINNLHPDDKTINIHFRNMLTPINIKTEQVNIKDHHGSNGPIPFIKGIEFARSTYSYTQNSKNITLNEKERYYFPCQLLITSLGFKPKYNYIFGGIDQFSVENNSNTCPVYKTGWMNTNSKGDLNYVIQNSHILSHEILDFLRKVTPKNLCT</sequence>
<name>A0A9D5DJ22_9CRYT</name>
<evidence type="ECO:0000256" key="1">
    <source>
        <dbReference type="ARBA" id="ARBA00001974"/>
    </source>
</evidence>
<reference evidence="6" key="1">
    <citation type="submission" date="2022-10" db="EMBL/GenBank/DDBJ databases">
        <title>Adaptive evolution leads to modifications in subtelomeric GC content in a zoonotic Cryptosporidium species.</title>
        <authorList>
            <person name="Li J."/>
            <person name="Feng Y."/>
            <person name="Xiao L."/>
        </authorList>
    </citation>
    <scope>NUCLEOTIDE SEQUENCE</scope>
    <source>
        <strain evidence="6">33844</strain>
    </source>
</reference>
<keyword evidence="5" id="KW-0560">Oxidoreductase</keyword>
<evidence type="ECO:0000313" key="6">
    <source>
        <dbReference type="EMBL" id="KAJ1612330.1"/>
    </source>
</evidence>
<accession>A0A9D5DJ22</accession>
<evidence type="ECO:0000256" key="3">
    <source>
        <dbReference type="ARBA" id="ARBA00022827"/>
    </source>
</evidence>
<dbReference type="PANTHER" id="PTHR48467:SF1">
    <property type="entry name" value="GLUTAMATE SYNTHASE 1 [NADH], CHLOROPLASTIC-LIKE"/>
    <property type="match status" value="1"/>
</dbReference>
<protein>
    <submittedName>
        <fullName evidence="6">NADPH:ferredoxin-NADP+ reductase</fullName>
    </submittedName>
</protein>
<dbReference type="OrthoDB" id="333024at2759"/>
<comment type="caution">
    <text evidence="6">The sequence shown here is derived from an EMBL/GenBank/DDBJ whole genome shotgun (WGS) entry which is preliminary data.</text>
</comment>
<dbReference type="SUPFAM" id="SSF51971">
    <property type="entry name" value="Nucleotide-binding domain"/>
    <property type="match status" value="1"/>
</dbReference>
<dbReference type="AlphaFoldDB" id="A0A9D5DJ22"/>
<evidence type="ECO:0000256" key="2">
    <source>
        <dbReference type="ARBA" id="ARBA00022630"/>
    </source>
</evidence>
<dbReference type="Proteomes" id="UP001067231">
    <property type="component" value="Unassembled WGS sequence"/>
</dbReference>
<evidence type="ECO:0000256" key="4">
    <source>
        <dbReference type="ARBA" id="ARBA00022857"/>
    </source>
</evidence>
<dbReference type="PRINTS" id="PR00419">
    <property type="entry name" value="ADXRDTASE"/>
</dbReference>
<comment type="cofactor">
    <cofactor evidence="1">
        <name>FAD</name>
        <dbReference type="ChEBI" id="CHEBI:57692"/>
    </cofactor>
</comment>
<dbReference type="Gene3D" id="3.50.50.60">
    <property type="entry name" value="FAD/NAD(P)-binding domain"/>
    <property type="match status" value="1"/>
</dbReference>
<keyword evidence="3" id="KW-0274">FAD</keyword>
<proteinExistence type="predicted"/>
<keyword evidence="4" id="KW-0521">NADP</keyword>
<dbReference type="InterPro" id="IPR036188">
    <property type="entry name" value="FAD/NAD-bd_sf"/>
</dbReference>
<evidence type="ECO:0000256" key="5">
    <source>
        <dbReference type="ARBA" id="ARBA00023002"/>
    </source>
</evidence>
<gene>
    <name evidence="6" type="ORF">OJ253_650</name>
</gene>
<keyword evidence="2" id="KW-0285">Flavoprotein</keyword>
<organism evidence="6">
    <name type="scientific">Cryptosporidium canis</name>
    <dbReference type="NCBI Taxonomy" id="195482"/>
    <lineage>
        <taxon>Eukaryota</taxon>
        <taxon>Sar</taxon>
        <taxon>Alveolata</taxon>
        <taxon>Apicomplexa</taxon>
        <taxon>Conoidasida</taxon>
        <taxon>Coccidia</taxon>
        <taxon>Eucoccidiorida</taxon>
        <taxon>Eimeriorina</taxon>
        <taxon>Cryptosporidiidae</taxon>
        <taxon>Cryptosporidium</taxon>
    </lineage>
</organism>